<feature type="non-terminal residue" evidence="2">
    <location>
        <position position="1"/>
    </location>
</feature>
<dbReference type="Proteomes" id="UP000626109">
    <property type="component" value="Unassembled WGS sequence"/>
</dbReference>
<sequence>ALLWPLGIRRKRGGDNRSDEREDGSGDRGEWELDPGKFVAAMGGAAMGFWLWGRMRTMQTSSPAITGGGGGATKPGGTASVTRIPLSDFLALLRAGAVTAVTYLADRPPAGALRMK</sequence>
<feature type="non-terminal residue" evidence="2">
    <location>
        <position position="116"/>
    </location>
</feature>
<comment type="caution">
    <text evidence="2">The sequence shown here is derived from an EMBL/GenBank/DDBJ whole genome shotgun (WGS) entry which is preliminary data.</text>
</comment>
<name>A0A813HQK9_POLGL</name>
<evidence type="ECO:0000256" key="1">
    <source>
        <dbReference type="SAM" id="MobiDB-lite"/>
    </source>
</evidence>
<feature type="compositionally biased region" description="Basic and acidic residues" evidence="1">
    <location>
        <begin position="13"/>
        <end position="32"/>
    </location>
</feature>
<dbReference type="AlphaFoldDB" id="A0A813HQK9"/>
<gene>
    <name evidence="2" type="ORF">PGLA2088_LOCUS2026</name>
</gene>
<evidence type="ECO:0000313" key="3">
    <source>
        <dbReference type="Proteomes" id="UP000626109"/>
    </source>
</evidence>
<reference evidence="2" key="1">
    <citation type="submission" date="2021-02" db="EMBL/GenBank/DDBJ databases">
        <authorList>
            <person name="Dougan E. K."/>
            <person name="Rhodes N."/>
            <person name="Thang M."/>
            <person name="Chan C."/>
        </authorList>
    </citation>
    <scope>NUCLEOTIDE SEQUENCE</scope>
</reference>
<organism evidence="2 3">
    <name type="scientific">Polarella glacialis</name>
    <name type="common">Dinoflagellate</name>
    <dbReference type="NCBI Taxonomy" id="89957"/>
    <lineage>
        <taxon>Eukaryota</taxon>
        <taxon>Sar</taxon>
        <taxon>Alveolata</taxon>
        <taxon>Dinophyceae</taxon>
        <taxon>Suessiales</taxon>
        <taxon>Suessiaceae</taxon>
        <taxon>Polarella</taxon>
    </lineage>
</organism>
<feature type="region of interest" description="Disordered" evidence="1">
    <location>
        <begin position="1"/>
        <end position="32"/>
    </location>
</feature>
<proteinExistence type="predicted"/>
<protein>
    <submittedName>
        <fullName evidence="2">Uncharacterized protein</fullName>
    </submittedName>
</protein>
<evidence type="ECO:0000313" key="2">
    <source>
        <dbReference type="EMBL" id="CAE8640034.1"/>
    </source>
</evidence>
<dbReference type="EMBL" id="CAJNNW010001631">
    <property type="protein sequence ID" value="CAE8640034.1"/>
    <property type="molecule type" value="Genomic_DNA"/>
</dbReference>
<accession>A0A813HQK9</accession>